<dbReference type="Gene3D" id="3.40.50.300">
    <property type="entry name" value="P-loop containing nucleotide triphosphate hydrolases"/>
    <property type="match status" value="1"/>
</dbReference>
<dbReference type="GO" id="GO:0005524">
    <property type="term" value="F:ATP binding"/>
    <property type="evidence" value="ECO:0007669"/>
    <property type="project" value="UniProtKB-KW"/>
</dbReference>
<dbReference type="Proteomes" id="UP000887116">
    <property type="component" value="Unassembled WGS sequence"/>
</dbReference>
<accession>A0A8X6IYX7</accession>
<proteinExistence type="inferred from homology"/>
<dbReference type="GO" id="GO:0016787">
    <property type="term" value="F:hydrolase activity"/>
    <property type="evidence" value="ECO:0007669"/>
    <property type="project" value="UniProtKB-KW"/>
</dbReference>
<keyword evidence="1 3" id="KW-0347">Helicase</keyword>
<keyword evidence="1" id="KW-0234">DNA repair</keyword>
<dbReference type="GO" id="GO:0006281">
    <property type="term" value="P:DNA repair"/>
    <property type="evidence" value="ECO:0007669"/>
    <property type="project" value="UniProtKB-KW"/>
</dbReference>
<keyword evidence="1" id="KW-0067">ATP-binding</keyword>
<dbReference type="InterPro" id="IPR010285">
    <property type="entry name" value="DNA_helicase_pif1-like_DEAD"/>
</dbReference>
<comment type="cofactor">
    <cofactor evidence="1">
        <name>Mg(2+)</name>
        <dbReference type="ChEBI" id="CHEBI:18420"/>
    </cofactor>
</comment>
<gene>
    <name evidence="3" type="primary">PIF1</name>
    <name evidence="3" type="ORF">TNCT_100921</name>
</gene>
<dbReference type="EC" id="5.6.2.3" evidence="1"/>
<dbReference type="AlphaFoldDB" id="A0A8X6IYX7"/>
<keyword evidence="4" id="KW-1185">Reference proteome</keyword>
<dbReference type="EMBL" id="BMAO01029337">
    <property type="protein sequence ID" value="GFR31024.1"/>
    <property type="molecule type" value="Genomic_DNA"/>
</dbReference>
<dbReference type="InterPro" id="IPR027417">
    <property type="entry name" value="P-loop_NTPase"/>
</dbReference>
<evidence type="ECO:0000259" key="2">
    <source>
        <dbReference type="Pfam" id="PF05970"/>
    </source>
</evidence>
<dbReference type="GO" id="GO:0006310">
    <property type="term" value="P:DNA recombination"/>
    <property type="evidence" value="ECO:0007669"/>
    <property type="project" value="UniProtKB-KW"/>
</dbReference>
<evidence type="ECO:0000256" key="1">
    <source>
        <dbReference type="RuleBase" id="RU363044"/>
    </source>
</evidence>
<keyword evidence="1" id="KW-0378">Hydrolase</keyword>
<feature type="domain" description="DNA helicase Pif1-like DEAD-box helicase" evidence="2">
    <location>
        <begin position="2"/>
        <end position="95"/>
    </location>
</feature>
<comment type="similarity">
    <text evidence="1">Belongs to the helicase family.</text>
</comment>
<comment type="catalytic activity">
    <reaction evidence="1">
        <text>ATP + H2O = ADP + phosphate + H(+)</text>
        <dbReference type="Rhea" id="RHEA:13065"/>
        <dbReference type="ChEBI" id="CHEBI:15377"/>
        <dbReference type="ChEBI" id="CHEBI:15378"/>
        <dbReference type="ChEBI" id="CHEBI:30616"/>
        <dbReference type="ChEBI" id="CHEBI:43474"/>
        <dbReference type="ChEBI" id="CHEBI:456216"/>
        <dbReference type="EC" id="5.6.2.3"/>
    </reaction>
</comment>
<keyword evidence="1" id="KW-0227">DNA damage</keyword>
<dbReference type="InterPro" id="IPR051055">
    <property type="entry name" value="PIF1_helicase"/>
</dbReference>
<dbReference type="OrthoDB" id="6514286at2759"/>
<comment type="caution">
    <text evidence="3">The sequence shown here is derived from an EMBL/GenBank/DDBJ whole genome shotgun (WGS) entry which is preliminary data.</text>
</comment>
<reference evidence="3" key="1">
    <citation type="submission" date="2020-07" db="EMBL/GenBank/DDBJ databases">
        <title>Multicomponent nature underlies the extraordinary mechanical properties of spider dragline silk.</title>
        <authorList>
            <person name="Kono N."/>
            <person name="Nakamura H."/>
            <person name="Mori M."/>
            <person name="Yoshida Y."/>
            <person name="Ohtoshi R."/>
            <person name="Malay A.D."/>
            <person name="Moran D.A.P."/>
            <person name="Tomita M."/>
            <person name="Numata K."/>
            <person name="Arakawa K."/>
        </authorList>
    </citation>
    <scope>NUCLEOTIDE SEQUENCE</scope>
</reference>
<dbReference type="Pfam" id="PF05970">
    <property type="entry name" value="PIF1"/>
    <property type="match status" value="1"/>
</dbReference>
<protein>
    <recommendedName>
        <fullName evidence="1">ATP-dependent DNA helicase</fullName>
        <ecNumber evidence="1">5.6.2.3</ecNumber>
    </recommendedName>
</protein>
<name>A0A8X6IYX7_TRICU</name>
<dbReference type="SUPFAM" id="SSF52540">
    <property type="entry name" value="P-loop containing nucleoside triphosphate hydrolases"/>
    <property type="match status" value="1"/>
</dbReference>
<evidence type="ECO:0000313" key="4">
    <source>
        <dbReference type="Proteomes" id="UP000887116"/>
    </source>
</evidence>
<keyword evidence="1" id="KW-0547">Nucleotide-binding</keyword>
<organism evidence="3 4">
    <name type="scientific">Trichonephila clavata</name>
    <name type="common">Joro spider</name>
    <name type="synonym">Nephila clavata</name>
    <dbReference type="NCBI Taxonomy" id="2740835"/>
    <lineage>
        <taxon>Eukaryota</taxon>
        <taxon>Metazoa</taxon>
        <taxon>Ecdysozoa</taxon>
        <taxon>Arthropoda</taxon>
        <taxon>Chelicerata</taxon>
        <taxon>Arachnida</taxon>
        <taxon>Araneae</taxon>
        <taxon>Araneomorphae</taxon>
        <taxon>Entelegynae</taxon>
        <taxon>Araneoidea</taxon>
        <taxon>Nephilidae</taxon>
        <taxon>Trichonephila</taxon>
    </lineage>
</organism>
<keyword evidence="1" id="KW-0233">DNA recombination</keyword>
<dbReference type="GO" id="GO:0043139">
    <property type="term" value="F:5'-3' DNA helicase activity"/>
    <property type="evidence" value="ECO:0007669"/>
    <property type="project" value="UniProtKB-EC"/>
</dbReference>
<evidence type="ECO:0000313" key="3">
    <source>
        <dbReference type="EMBL" id="GFR31024.1"/>
    </source>
</evidence>
<sequence length="195" mass="22265">MSAELLQQVDARLKQITADYDRAFGGKDIFLIGDLRQLPPVRAIPIFNQIKMSLAGPMLWCGLQFYQLTQVMRQSNAIFSRMLTKIGDGEKLEADEQRLIESRFDTKEQADNLCPHGVRLFLRNHDVNEYNFSILNRAEDRIVSIANDTFAGCHSAEQLAFVRQKLHKMLILNTGGLPYELTLVIDMPHTSLQRT</sequence>
<dbReference type="PANTHER" id="PTHR47642">
    <property type="entry name" value="ATP-DEPENDENT DNA HELICASE"/>
    <property type="match status" value="1"/>
</dbReference>
<dbReference type="GO" id="GO:0000723">
    <property type="term" value="P:telomere maintenance"/>
    <property type="evidence" value="ECO:0007669"/>
    <property type="project" value="InterPro"/>
</dbReference>